<dbReference type="Pfam" id="PF00580">
    <property type="entry name" value="UvrD-helicase"/>
    <property type="match status" value="1"/>
</dbReference>
<feature type="domain" description="UvrD-like helicase ATP-binding" evidence="16">
    <location>
        <begin position="14"/>
        <end position="338"/>
    </location>
</feature>
<evidence type="ECO:0000256" key="12">
    <source>
        <dbReference type="ARBA" id="ARBA00034617"/>
    </source>
</evidence>
<keyword evidence="5 15" id="KW-0378">Hydrolase</keyword>
<dbReference type="InterPro" id="IPR013986">
    <property type="entry name" value="DExx_box_DNA_helicase_dom_sf"/>
</dbReference>
<evidence type="ECO:0000256" key="10">
    <source>
        <dbReference type="ARBA" id="ARBA00023204"/>
    </source>
</evidence>
<evidence type="ECO:0000256" key="14">
    <source>
        <dbReference type="ARBA" id="ARBA00048988"/>
    </source>
</evidence>
<evidence type="ECO:0000256" key="11">
    <source>
        <dbReference type="ARBA" id="ARBA00023235"/>
    </source>
</evidence>
<evidence type="ECO:0000259" key="17">
    <source>
        <dbReference type="PROSITE" id="PS51217"/>
    </source>
</evidence>
<dbReference type="Gene3D" id="1.10.10.160">
    <property type="match status" value="1"/>
</dbReference>
<dbReference type="InterPro" id="IPR014017">
    <property type="entry name" value="DNA_helicase_UvrD-like_C"/>
</dbReference>
<feature type="binding site" evidence="15">
    <location>
        <begin position="35"/>
        <end position="42"/>
    </location>
    <ligand>
        <name>ATP</name>
        <dbReference type="ChEBI" id="CHEBI:30616"/>
    </ligand>
</feature>
<dbReference type="PANTHER" id="PTHR11070">
    <property type="entry name" value="UVRD / RECB / PCRA DNA HELICASE FAMILY MEMBER"/>
    <property type="match status" value="1"/>
</dbReference>
<feature type="domain" description="UvrD-like helicase C-terminal" evidence="17">
    <location>
        <begin position="339"/>
        <end position="654"/>
    </location>
</feature>
<evidence type="ECO:0000256" key="6">
    <source>
        <dbReference type="ARBA" id="ARBA00022806"/>
    </source>
</evidence>
<dbReference type="EMBL" id="PGFF01000001">
    <property type="protein sequence ID" value="PJJ71616.1"/>
    <property type="molecule type" value="Genomic_DNA"/>
</dbReference>
<keyword evidence="4" id="KW-0227">DNA damage</keyword>
<keyword evidence="9" id="KW-0238">DNA-binding</keyword>
<proteinExistence type="inferred from homology"/>
<evidence type="ECO:0000259" key="16">
    <source>
        <dbReference type="PROSITE" id="PS51198"/>
    </source>
</evidence>
<comment type="catalytic activity">
    <reaction evidence="14">
        <text>ATP + H2O = ADP + phosphate + H(+)</text>
        <dbReference type="Rhea" id="RHEA:13065"/>
        <dbReference type="ChEBI" id="CHEBI:15377"/>
        <dbReference type="ChEBI" id="CHEBI:15378"/>
        <dbReference type="ChEBI" id="CHEBI:30616"/>
        <dbReference type="ChEBI" id="CHEBI:43474"/>
        <dbReference type="ChEBI" id="CHEBI:456216"/>
        <dbReference type="EC" id="5.6.2.4"/>
    </reaction>
</comment>
<gene>
    <name evidence="18" type="ORF">CLV46_1166</name>
</gene>
<dbReference type="GO" id="GO:0005524">
    <property type="term" value="F:ATP binding"/>
    <property type="evidence" value="ECO:0007669"/>
    <property type="project" value="UniProtKB-UniRule"/>
</dbReference>
<evidence type="ECO:0000256" key="8">
    <source>
        <dbReference type="ARBA" id="ARBA00022840"/>
    </source>
</evidence>
<dbReference type="SUPFAM" id="SSF52540">
    <property type="entry name" value="P-loop containing nucleoside triphosphate hydrolases"/>
    <property type="match status" value="1"/>
</dbReference>
<evidence type="ECO:0000256" key="9">
    <source>
        <dbReference type="ARBA" id="ARBA00023125"/>
    </source>
</evidence>
<evidence type="ECO:0000256" key="3">
    <source>
        <dbReference type="ARBA" id="ARBA00022741"/>
    </source>
</evidence>
<dbReference type="PANTHER" id="PTHR11070:SF55">
    <property type="entry name" value="DNA 3'-5' HELICASE"/>
    <property type="match status" value="1"/>
</dbReference>
<keyword evidence="8 15" id="KW-0067">ATP-binding</keyword>
<dbReference type="EC" id="5.6.2.4" evidence="13"/>
<dbReference type="GO" id="GO:0005829">
    <property type="term" value="C:cytosol"/>
    <property type="evidence" value="ECO:0007669"/>
    <property type="project" value="TreeGrafter"/>
</dbReference>
<comment type="catalytic activity">
    <reaction evidence="12">
        <text>Couples ATP hydrolysis with the unwinding of duplex DNA by translocating in the 3'-5' direction.</text>
        <dbReference type="EC" id="5.6.2.4"/>
    </reaction>
</comment>
<evidence type="ECO:0000256" key="7">
    <source>
        <dbReference type="ARBA" id="ARBA00022839"/>
    </source>
</evidence>
<dbReference type="RefSeq" id="WP_100363899.1">
    <property type="nucleotide sequence ID" value="NZ_PGFF01000001.1"/>
</dbReference>
<dbReference type="GO" id="GO:0043138">
    <property type="term" value="F:3'-5' DNA helicase activity"/>
    <property type="evidence" value="ECO:0007669"/>
    <property type="project" value="UniProtKB-EC"/>
</dbReference>
<dbReference type="AlphaFoldDB" id="A0A2M9CI70"/>
<dbReference type="OrthoDB" id="4812256at2"/>
<evidence type="ECO:0000256" key="1">
    <source>
        <dbReference type="ARBA" id="ARBA00009922"/>
    </source>
</evidence>
<dbReference type="Pfam" id="PF12705">
    <property type="entry name" value="PDDEXK_1"/>
    <property type="match status" value="1"/>
</dbReference>
<dbReference type="InterPro" id="IPR011335">
    <property type="entry name" value="Restrct_endonuc-II-like"/>
</dbReference>
<evidence type="ECO:0000256" key="15">
    <source>
        <dbReference type="PROSITE-ProRule" id="PRU00560"/>
    </source>
</evidence>
<dbReference type="PROSITE" id="PS51217">
    <property type="entry name" value="UVRD_HELICASE_CTER"/>
    <property type="match status" value="1"/>
</dbReference>
<keyword evidence="6 15" id="KW-0347">Helicase</keyword>
<dbReference type="GO" id="GO:0033202">
    <property type="term" value="C:DNA helicase complex"/>
    <property type="evidence" value="ECO:0007669"/>
    <property type="project" value="TreeGrafter"/>
</dbReference>
<dbReference type="InterPro" id="IPR000212">
    <property type="entry name" value="DNA_helicase_UvrD/REP"/>
</dbReference>
<evidence type="ECO:0000256" key="4">
    <source>
        <dbReference type="ARBA" id="ARBA00022763"/>
    </source>
</evidence>
<evidence type="ECO:0000256" key="2">
    <source>
        <dbReference type="ARBA" id="ARBA00022722"/>
    </source>
</evidence>
<organism evidence="18 19">
    <name type="scientific">Diaminobutyricimonas aerilata</name>
    <dbReference type="NCBI Taxonomy" id="1162967"/>
    <lineage>
        <taxon>Bacteria</taxon>
        <taxon>Bacillati</taxon>
        <taxon>Actinomycetota</taxon>
        <taxon>Actinomycetes</taxon>
        <taxon>Micrococcales</taxon>
        <taxon>Microbacteriaceae</taxon>
        <taxon>Diaminobutyricimonas</taxon>
    </lineage>
</organism>
<comment type="similarity">
    <text evidence="1">Belongs to the helicase family. UvrD subfamily.</text>
</comment>
<accession>A0A2M9CI70</accession>
<dbReference type="GO" id="GO:0004527">
    <property type="term" value="F:exonuclease activity"/>
    <property type="evidence" value="ECO:0007669"/>
    <property type="project" value="UniProtKB-KW"/>
</dbReference>
<dbReference type="GO" id="GO:0003677">
    <property type="term" value="F:DNA binding"/>
    <property type="evidence" value="ECO:0007669"/>
    <property type="project" value="UniProtKB-KW"/>
</dbReference>
<comment type="caution">
    <text evidence="18">The sequence shown here is derived from an EMBL/GenBank/DDBJ whole genome shotgun (WGS) entry which is preliminary data.</text>
</comment>
<keyword evidence="11" id="KW-0413">Isomerase</keyword>
<evidence type="ECO:0000313" key="19">
    <source>
        <dbReference type="Proteomes" id="UP000228758"/>
    </source>
</evidence>
<keyword evidence="10" id="KW-0234">DNA repair</keyword>
<reference evidence="18 19" key="1">
    <citation type="submission" date="2017-11" db="EMBL/GenBank/DDBJ databases">
        <title>Genomic Encyclopedia of Archaeal and Bacterial Type Strains, Phase II (KMG-II): From Individual Species to Whole Genera.</title>
        <authorList>
            <person name="Goeker M."/>
        </authorList>
    </citation>
    <scope>NUCLEOTIDE SEQUENCE [LARGE SCALE GENOMIC DNA]</scope>
    <source>
        <strain evidence="18 19">DSM 27393</strain>
    </source>
</reference>
<sequence length="1051" mass="115287">MTDALEIAAALGNPPPTPEQRAVIEAPLEPTLVVAGAGSGKTETMANRVLWLLANGHVRAGEVLGLTFTRKAAGELGHRLLDRIRRLAAVGLAPEYDEFEPAVVATYNSFANTLYRDNAALLGRENDGAVLSDASAWQLARSIVIRSAHPALRELDKSIDVVTAAVLRVSTALGENTVDPERVRAFTRQFASIDELPLGPRGAAYEDDMNRMREVLHLPMLLDLAGEYADAKVRRGLVEYSDQVALALRILETFPKLGEELRERHKVVLLDEYQDTSVVQTRLLAAAFRGHAVMAVGDPHQSIYGWRGASAANLEQFGHDFAGGSVPAFSLSTSWRNGTRILDVANTIAAPLSALSRVPVATLQPGPRASELPVDLSVQQTVIDEASAVARWFATRLQTPPGEPPPSAALLLRTRKTLPFFLTALRDAGIPTHVLGVGGLLAEPEIADLVCALTVVHDPTAGSPLLRLLAGSRWRLGAKDLAALRDVGDWLRDRDYAQRSFDDDVRAGMRASLADGEGRSIVDALDFVAHARDDHRELTRFSPVGLERLRDAGRLFRRLRERAGLELVDFVGHVLQELRLDIEVAANEARPVGSANIEALFDAIASYVAIDDVATLGGFLSWLREAEKRDDLSPRPEDPEPGTVQILTVHGSKGLEWDLVAVPRLVADELPSKPLEGTGGWVAFGGLPYEFRGDVGELPVFGWRGARDRKELKTALAEFKAEVGERFVREERRLAYVAVTRARHRLLLSASYWATQTAWRKPSPFLVELAEAGLVPALPEGPEELEENPLGELVSRFTWPRDPLGHRRPRVEAAATQVTVAEPAAAGPYARDLELLLAERAARLSRADRVSVPARIPASRFKDFVGDPAAIARELRRPLPERPYRATRLGTLFHGWVEARATGAASGDLVDAFAHELDLGDGVDRDRFAELQATFERSEWGALQPIEVEREVHLVLAGQVVVCKIDAVFERNGRIEIVDWKTGRAPTTADDLAAKRLQLALYRLAYARWRGIDPADVDAVFYFVADDRVIRPDRLEDEEELVARWRAALVA</sequence>
<protein>
    <recommendedName>
        <fullName evidence="13">DNA 3'-5' helicase</fullName>
        <ecNumber evidence="13">5.6.2.4</ecNumber>
    </recommendedName>
</protein>
<dbReference type="Gene3D" id="3.90.320.10">
    <property type="match status" value="1"/>
</dbReference>
<dbReference type="GO" id="GO:0000725">
    <property type="term" value="P:recombinational repair"/>
    <property type="evidence" value="ECO:0007669"/>
    <property type="project" value="TreeGrafter"/>
</dbReference>
<dbReference type="Proteomes" id="UP000228758">
    <property type="component" value="Unassembled WGS sequence"/>
</dbReference>
<name>A0A2M9CI70_9MICO</name>
<dbReference type="CDD" id="cd17932">
    <property type="entry name" value="DEXQc_UvrD"/>
    <property type="match status" value="1"/>
</dbReference>
<dbReference type="Gene3D" id="1.10.486.10">
    <property type="entry name" value="PCRA, domain 4"/>
    <property type="match status" value="1"/>
</dbReference>
<dbReference type="InterPro" id="IPR011604">
    <property type="entry name" value="PDDEXK-like_dom_sf"/>
</dbReference>
<dbReference type="Gene3D" id="3.40.50.300">
    <property type="entry name" value="P-loop containing nucleotide triphosphate hydrolases"/>
    <property type="match status" value="2"/>
</dbReference>
<evidence type="ECO:0000313" key="18">
    <source>
        <dbReference type="EMBL" id="PJJ71616.1"/>
    </source>
</evidence>
<keyword evidence="2" id="KW-0540">Nuclease</keyword>
<evidence type="ECO:0000256" key="13">
    <source>
        <dbReference type="ARBA" id="ARBA00034808"/>
    </source>
</evidence>
<dbReference type="Pfam" id="PF13361">
    <property type="entry name" value="UvrD_C"/>
    <property type="match status" value="1"/>
</dbReference>
<dbReference type="SUPFAM" id="SSF52980">
    <property type="entry name" value="Restriction endonuclease-like"/>
    <property type="match status" value="1"/>
</dbReference>
<dbReference type="PROSITE" id="PS51198">
    <property type="entry name" value="UVRD_HELICASE_ATP_BIND"/>
    <property type="match status" value="1"/>
</dbReference>
<keyword evidence="19" id="KW-1185">Reference proteome</keyword>
<dbReference type="InterPro" id="IPR014016">
    <property type="entry name" value="UvrD-like_ATP-bd"/>
</dbReference>
<dbReference type="InterPro" id="IPR038726">
    <property type="entry name" value="PDDEXK_AddAB-type"/>
</dbReference>
<dbReference type="InterPro" id="IPR027417">
    <property type="entry name" value="P-loop_NTPase"/>
</dbReference>
<keyword evidence="3 15" id="KW-0547">Nucleotide-binding</keyword>
<evidence type="ECO:0000256" key="5">
    <source>
        <dbReference type="ARBA" id="ARBA00022801"/>
    </source>
</evidence>
<keyword evidence="7" id="KW-0269">Exonuclease</keyword>